<feature type="compositionally biased region" description="Acidic residues" evidence="2">
    <location>
        <begin position="548"/>
        <end position="562"/>
    </location>
</feature>
<evidence type="ECO:0000256" key="1">
    <source>
        <dbReference type="SAM" id="Coils"/>
    </source>
</evidence>
<evidence type="ECO:0000313" key="3">
    <source>
        <dbReference type="EMBL" id="WQJ53844.1"/>
    </source>
</evidence>
<feature type="region of interest" description="Disordered" evidence="2">
    <location>
        <begin position="487"/>
        <end position="634"/>
    </location>
</feature>
<organism evidence="3 4">
    <name type="scientific">phage Lak_Megaphage_Sonny</name>
    <dbReference type="NCBI Taxonomy" id="3109229"/>
    <lineage>
        <taxon>Viruses</taxon>
        <taxon>Duplodnaviria</taxon>
        <taxon>Heunggongvirae</taxon>
        <taxon>Uroviricota</taxon>
        <taxon>Caudoviricetes</taxon>
        <taxon>Caudoviricetes code 15 clade</taxon>
    </lineage>
</organism>
<feature type="compositionally biased region" description="Acidic residues" evidence="2">
    <location>
        <begin position="589"/>
        <end position="601"/>
    </location>
</feature>
<feature type="compositionally biased region" description="Low complexity" evidence="2">
    <location>
        <begin position="884"/>
        <end position="898"/>
    </location>
</feature>
<feature type="coiled-coil region" evidence="1">
    <location>
        <begin position="1049"/>
        <end position="1083"/>
    </location>
</feature>
<feature type="compositionally biased region" description="Basic and acidic residues" evidence="2">
    <location>
        <begin position="502"/>
        <end position="537"/>
    </location>
</feature>
<feature type="region of interest" description="Disordered" evidence="2">
    <location>
        <begin position="839"/>
        <end position="924"/>
    </location>
</feature>
<name>A0ABZ0Z3R3_9CAUD</name>
<feature type="compositionally biased region" description="Low complexity" evidence="2">
    <location>
        <begin position="910"/>
        <end position="922"/>
    </location>
</feature>
<feature type="compositionally biased region" description="Low complexity" evidence="2">
    <location>
        <begin position="615"/>
        <end position="634"/>
    </location>
</feature>
<protein>
    <submittedName>
        <fullName evidence="3">Uncharacterized protein</fullName>
    </submittedName>
</protein>
<evidence type="ECO:0000256" key="2">
    <source>
        <dbReference type="SAM" id="MobiDB-lite"/>
    </source>
</evidence>
<accession>A0ABZ0Z3R3</accession>
<keyword evidence="1" id="KW-0175">Coiled coil</keyword>
<keyword evidence="4" id="KW-1185">Reference proteome</keyword>
<evidence type="ECO:0000313" key="4">
    <source>
        <dbReference type="Proteomes" id="UP001358193"/>
    </source>
</evidence>
<reference evidence="3 4" key="1">
    <citation type="submission" date="2023-11" db="EMBL/GenBank/DDBJ databases">
        <authorList>
            <person name="Cook R."/>
            <person name="Crisci M."/>
            <person name="Pye H."/>
            <person name="Adriaenssens E."/>
            <person name="Santini J."/>
        </authorList>
    </citation>
    <scope>NUCLEOTIDE SEQUENCE [LARGE SCALE GENOMIC DNA]</scope>
    <source>
        <strain evidence="3">Lak_Megaphage_Sonny</strain>
    </source>
</reference>
<feature type="compositionally biased region" description="Polar residues" evidence="2">
    <location>
        <begin position="866"/>
        <end position="875"/>
    </location>
</feature>
<sequence length="1098" mass="123725">MEQINKNDFMNNVQGILNEMKTQVDAYANQVFENNMAAKNAESAEYCLENIINKNGINLSESIKNIASSEASSNTKLMETIEQYAGALNNGLYEERLYESFINNISKFDYLLPVEKEIKRINEAVSTNAKSIEITKILEEMTATPSYYIIPMIEEDACRYVKTPSDVNRVQLRAILCPFASDPYCNLMLNTLEMKNDNYGKSIAEQAMSINDKIKFVRQDANVSQIYSPVQYIKENESVFNANGRFYVKKGNTIATLPDEYLNQLSEKFLTLCQLVNDPRVTMFDEHIVLTGNDKVASIYEDHIDINGNIESKENLRNINEMSMKYDFDNNFFITASYLCENFDNIAIINFGKHISLNHDNGVNVDMFRVGNNIYVNTVNENFMKSTFYSNVNPIQCRNLINKHMGINVASLFEDLIPSQEKVLVKLNEAKNEYEDSIAKYEESLEKLKDAKEKCTSEDNIKKIDDAIKNAETKLNDLKDEYKEWQKKAKDMTEVPESEEATSEKKDSDNAENNKDNVDVEKGNEPIKPEEVDDAKAELTQPLGNLENNDDAEDGPISDDEFNSYLETSNNPENFAEETSTDNVPVEENPVDDNVPVEENPENNNPEEMSTDNIENNVPVEENPENNNPEEMSTDNIENNVPVEENPIQDDQEGFTEMPTGENIDTTSDEEIDVNTGVGAEDEGTDETIDFDQMQDDINNDNYVTPELQAEGYKIANITFDQNVKTGEIFKTGTIIVITPMIDGTGKMYSESNNYKFYIDETTHHPVINTEGCPVALYNAMYNAIITDPGFEKADKEGAAIADIDKNEPNNSDIWYDADEVNKASDEITKTDDEFFNFIDDPENNTFTVTSKEEESPAENNVVPAENNTENTDTVTSKEEESPAENNVAPAENNTENTDTVTSKEEESPAENNVAPAENNTENADDIDDETVLSDIFNGYNAKNYTSNDEENNEGNSEIPANTASDPIPTYKSGETDIELPAATTDNTNIPEITSDEIENPDSIDSALTDLMDKTDDSEVPANADIDDDIDFDKEYKKLFNENDEDESLIGESLSLNEAQDAINKLQKEMKNRRNQIVSINETKKAINKMHKDNKNNK</sequence>
<feature type="region of interest" description="Disordered" evidence="2">
    <location>
        <begin position="943"/>
        <end position="968"/>
    </location>
</feature>
<proteinExistence type="predicted"/>
<dbReference type="EMBL" id="OR769223">
    <property type="protein sequence ID" value="WQJ53844.1"/>
    <property type="molecule type" value="Genomic_DNA"/>
</dbReference>
<dbReference type="Proteomes" id="UP001358193">
    <property type="component" value="Segment"/>
</dbReference>